<evidence type="ECO:0000259" key="5">
    <source>
        <dbReference type="Pfam" id="PF00149"/>
    </source>
</evidence>
<keyword evidence="8" id="KW-1185">Reference proteome</keyword>
<comment type="caution">
    <text evidence="7">The sequence shown here is derived from an EMBL/GenBank/DDBJ whole genome shotgun (WGS) entry which is preliminary data.</text>
</comment>
<dbReference type="InterPro" id="IPR029052">
    <property type="entry name" value="Metallo-depent_PP-like"/>
</dbReference>
<dbReference type="Pfam" id="PF00149">
    <property type="entry name" value="Metallophos"/>
    <property type="match status" value="1"/>
</dbReference>
<dbReference type="InterPro" id="IPR004843">
    <property type="entry name" value="Calcineurin-like_PHP"/>
</dbReference>
<gene>
    <name evidence="7" type="ORF">QRD43_20685</name>
</gene>
<feature type="domain" description="GTPase-associated adaptor" evidence="6">
    <location>
        <begin position="373"/>
        <end position="432"/>
    </location>
</feature>
<dbReference type="InterPro" id="IPR050884">
    <property type="entry name" value="CNP_phosphodiesterase-III"/>
</dbReference>
<feature type="domain" description="Calcineurin-like phosphoesterase" evidence="5">
    <location>
        <begin position="1"/>
        <end position="248"/>
    </location>
</feature>
<dbReference type="Proteomes" id="UP001238603">
    <property type="component" value="Unassembled WGS sequence"/>
</dbReference>
<keyword evidence="1" id="KW-0479">Metal-binding</keyword>
<evidence type="ECO:0000259" key="6">
    <source>
        <dbReference type="Pfam" id="PF19976"/>
    </source>
</evidence>
<keyword evidence="2" id="KW-0378">Hydrolase</keyword>
<sequence>MRLLHLSDIHFKEPDCLEPLTDPERPYRTRLRTDLVSLCAEKGVDAILVSGDIAFKGHSAEYAAADAWLKDLAAASGCRPDRIYVVPGNHDVDRSACRASAAISNAQAAIANAHQQHRETVLRTQLKDPDSGPALFKSLAAYNAFASPLGCFVSPAQPYWFYNLDDLGGGVTLRLHGLTSTLISGLDGRDDQPGRLYLSPLQTVLDPEPDVLNLVMSHHPPRWFLDEHAVDDAVNDRAPLQFFGHEHRQRCVSTDSYMRFSAGAVNPERHEHDWKPGYNVIDIEVVGTGKDRVVRVRAHVRQLQKSPERFIALTTKQGQDVWAQDILFPSHATHVIRPAEAQSAPAAAAVPAAPGAPVHVATPAEATMSSPSTKGLVFRFWNLPDSQKREIMFKLNLITQEDLALTDEELYDRGLRLAAKLGLLEQLAREVDALQQQG</sequence>
<keyword evidence="3" id="KW-0408">Iron</keyword>
<dbReference type="EMBL" id="JASVDS010000008">
    <property type="protein sequence ID" value="MDL5034331.1"/>
    <property type="molecule type" value="Genomic_DNA"/>
</dbReference>
<evidence type="ECO:0000256" key="2">
    <source>
        <dbReference type="ARBA" id="ARBA00022801"/>
    </source>
</evidence>
<evidence type="ECO:0000256" key="3">
    <source>
        <dbReference type="ARBA" id="ARBA00023004"/>
    </source>
</evidence>
<name>A0ABT7LS86_9BURK</name>
<evidence type="ECO:0000313" key="7">
    <source>
        <dbReference type="EMBL" id="MDL5034331.1"/>
    </source>
</evidence>
<proteinExistence type="inferred from homology"/>
<dbReference type="InterPro" id="IPR045533">
    <property type="entry name" value="GAAD"/>
</dbReference>
<dbReference type="SUPFAM" id="SSF56300">
    <property type="entry name" value="Metallo-dependent phosphatases"/>
    <property type="match status" value="1"/>
</dbReference>
<comment type="similarity">
    <text evidence="4">Belongs to the cyclic nucleotide phosphodiesterase class-III family.</text>
</comment>
<evidence type="ECO:0000313" key="8">
    <source>
        <dbReference type="Proteomes" id="UP001238603"/>
    </source>
</evidence>
<evidence type="ECO:0000256" key="4">
    <source>
        <dbReference type="ARBA" id="ARBA00025742"/>
    </source>
</evidence>
<organism evidence="7 8">
    <name type="scientific">Roseateles subflavus</name>
    <dbReference type="NCBI Taxonomy" id="3053353"/>
    <lineage>
        <taxon>Bacteria</taxon>
        <taxon>Pseudomonadati</taxon>
        <taxon>Pseudomonadota</taxon>
        <taxon>Betaproteobacteria</taxon>
        <taxon>Burkholderiales</taxon>
        <taxon>Sphaerotilaceae</taxon>
        <taxon>Roseateles</taxon>
    </lineage>
</organism>
<dbReference type="RefSeq" id="WP_285984407.1">
    <property type="nucleotide sequence ID" value="NZ_JASVDS010000008.1"/>
</dbReference>
<dbReference type="Pfam" id="PF19976">
    <property type="entry name" value="GAAD"/>
    <property type="match status" value="1"/>
</dbReference>
<protein>
    <submittedName>
        <fullName evidence="7">Metallophosphoesterase</fullName>
    </submittedName>
</protein>
<dbReference type="Gene3D" id="3.60.21.10">
    <property type="match status" value="1"/>
</dbReference>
<dbReference type="PANTHER" id="PTHR42988:SF2">
    <property type="entry name" value="CYCLIC NUCLEOTIDE PHOSPHODIESTERASE CBUA0032-RELATED"/>
    <property type="match status" value="1"/>
</dbReference>
<evidence type="ECO:0000256" key="1">
    <source>
        <dbReference type="ARBA" id="ARBA00022723"/>
    </source>
</evidence>
<dbReference type="PANTHER" id="PTHR42988">
    <property type="entry name" value="PHOSPHOHYDROLASE"/>
    <property type="match status" value="1"/>
</dbReference>
<reference evidence="7 8" key="1">
    <citation type="submission" date="2023-06" db="EMBL/GenBank/DDBJ databases">
        <title>Pelomonas sp. APW6 16S ribosomal RNA gene genome sequencing and assembly.</title>
        <authorList>
            <person name="Woo H."/>
        </authorList>
    </citation>
    <scope>NUCLEOTIDE SEQUENCE [LARGE SCALE GENOMIC DNA]</scope>
    <source>
        <strain evidence="7 8">APW6</strain>
    </source>
</reference>
<accession>A0ABT7LS86</accession>